<reference evidence="2 3" key="1">
    <citation type="journal article" date="2019" name="Int. J. Syst. Evol. Microbiol.">
        <title>The Global Catalogue of Microorganisms (GCM) 10K type strain sequencing project: providing services to taxonomists for standard genome sequencing and annotation.</title>
        <authorList>
            <consortium name="The Broad Institute Genomics Platform"/>
            <consortium name="The Broad Institute Genome Sequencing Center for Infectious Disease"/>
            <person name="Wu L."/>
            <person name="Ma J."/>
        </authorList>
    </citation>
    <scope>NUCLEOTIDE SEQUENCE [LARGE SCALE GENOMIC DNA]</scope>
    <source>
        <strain evidence="2 3">JCM 10649</strain>
    </source>
</reference>
<evidence type="ECO:0000313" key="2">
    <source>
        <dbReference type="EMBL" id="GAA0488256.1"/>
    </source>
</evidence>
<comment type="caution">
    <text evidence="2">The sequence shown here is derived from an EMBL/GenBank/DDBJ whole genome shotgun (WGS) entry which is preliminary data.</text>
</comment>
<accession>A0ABN1B1I9</accession>
<keyword evidence="3" id="KW-1185">Reference proteome</keyword>
<proteinExistence type="predicted"/>
<protein>
    <submittedName>
        <fullName evidence="2">Uncharacterized protein</fullName>
    </submittedName>
</protein>
<sequence>MLLRMTNTNDHEGSATPRAGVESVQRIGAWKVTMWMPLDSTSGNPREIRIEPHEEADQQEAARGITSTILRQIDTAAFAEEMGPLAKLARTGQREVEKFRRELAGLPKGVTDEYLAVISALYVRFVNSGRTAPAQDLEAWTQTKQATLKGHLRAARQRGFLTKVEGKAGGQLTDKAIEILKGTSVSNVRLP</sequence>
<feature type="region of interest" description="Disordered" evidence="1">
    <location>
        <begin position="1"/>
        <end position="20"/>
    </location>
</feature>
<evidence type="ECO:0000313" key="3">
    <source>
        <dbReference type="Proteomes" id="UP001499895"/>
    </source>
</evidence>
<gene>
    <name evidence="2" type="ORF">GCM10009544_56750</name>
</gene>
<dbReference type="EMBL" id="BAAAHB010000104">
    <property type="protein sequence ID" value="GAA0488256.1"/>
    <property type="molecule type" value="Genomic_DNA"/>
</dbReference>
<dbReference type="Proteomes" id="UP001499895">
    <property type="component" value="Unassembled WGS sequence"/>
</dbReference>
<name>A0ABN1B1I9_9ACTN</name>
<organism evidence="2 3">
    <name type="scientific">Streptomyces stramineus</name>
    <dbReference type="NCBI Taxonomy" id="173861"/>
    <lineage>
        <taxon>Bacteria</taxon>
        <taxon>Bacillati</taxon>
        <taxon>Actinomycetota</taxon>
        <taxon>Actinomycetes</taxon>
        <taxon>Kitasatosporales</taxon>
        <taxon>Streptomycetaceae</taxon>
        <taxon>Streptomyces</taxon>
    </lineage>
</organism>
<evidence type="ECO:0000256" key="1">
    <source>
        <dbReference type="SAM" id="MobiDB-lite"/>
    </source>
</evidence>